<keyword evidence="9" id="KW-1185">Reference proteome</keyword>
<dbReference type="NCBIfam" id="TIGR00277">
    <property type="entry name" value="HDIG"/>
    <property type="match status" value="1"/>
</dbReference>
<evidence type="ECO:0000256" key="5">
    <source>
        <dbReference type="ARBA" id="ARBA00023004"/>
    </source>
</evidence>
<dbReference type="PANTHER" id="PTHR35795:SF1">
    <property type="entry name" value="BIS(5'-NUCLEOSYL)-TETRAPHOSPHATASE, SYMMETRICAL"/>
    <property type="match status" value="1"/>
</dbReference>
<dbReference type="InterPro" id="IPR005249">
    <property type="entry name" value="YqeK"/>
</dbReference>
<dbReference type="InterPro" id="IPR006674">
    <property type="entry name" value="HD_domain"/>
</dbReference>
<dbReference type="SMART" id="SM00471">
    <property type="entry name" value="HDc"/>
    <property type="match status" value="1"/>
</dbReference>
<organism evidence="8 9">
    <name type="scientific">Lachnospira intestinalis</name>
    <dbReference type="NCBI Taxonomy" id="3133158"/>
    <lineage>
        <taxon>Bacteria</taxon>
        <taxon>Bacillati</taxon>
        <taxon>Bacillota</taxon>
        <taxon>Clostridia</taxon>
        <taxon>Lachnospirales</taxon>
        <taxon>Lachnospiraceae</taxon>
        <taxon>Lachnospira</taxon>
    </lineage>
</organism>
<dbReference type="EMBL" id="JBBMFS010000020">
    <property type="protein sequence ID" value="MEQ2556215.1"/>
    <property type="molecule type" value="Genomic_DNA"/>
</dbReference>
<dbReference type="CDD" id="cd00077">
    <property type="entry name" value="HDc"/>
    <property type="match status" value="1"/>
</dbReference>
<dbReference type="InterPro" id="IPR003607">
    <property type="entry name" value="HD/PDEase_dom"/>
</dbReference>
<dbReference type="Pfam" id="PF01966">
    <property type="entry name" value="HD"/>
    <property type="match status" value="1"/>
</dbReference>
<name>A0ABV1H914_9FIRM</name>
<dbReference type="PROSITE" id="PS51831">
    <property type="entry name" value="HD"/>
    <property type="match status" value="1"/>
</dbReference>
<keyword evidence="2" id="KW-0479">Metal-binding</keyword>
<dbReference type="EC" id="3.6.1.41" evidence="1"/>
<comment type="catalytic activity">
    <reaction evidence="6">
        <text>P(1),P(4)-bis(5'-adenosyl) tetraphosphate + H2O = 2 ADP + 2 H(+)</text>
        <dbReference type="Rhea" id="RHEA:24252"/>
        <dbReference type="ChEBI" id="CHEBI:15377"/>
        <dbReference type="ChEBI" id="CHEBI:15378"/>
        <dbReference type="ChEBI" id="CHEBI:58141"/>
        <dbReference type="ChEBI" id="CHEBI:456216"/>
        <dbReference type="EC" id="3.6.1.41"/>
    </reaction>
</comment>
<proteinExistence type="predicted"/>
<evidence type="ECO:0000256" key="4">
    <source>
        <dbReference type="ARBA" id="ARBA00022801"/>
    </source>
</evidence>
<evidence type="ECO:0000256" key="1">
    <source>
        <dbReference type="ARBA" id="ARBA00012506"/>
    </source>
</evidence>
<dbReference type="PANTHER" id="PTHR35795">
    <property type="entry name" value="SLR1885 PROTEIN"/>
    <property type="match status" value="1"/>
</dbReference>
<keyword evidence="4 8" id="KW-0378">Hydrolase</keyword>
<evidence type="ECO:0000313" key="9">
    <source>
        <dbReference type="Proteomes" id="UP001546774"/>
    </source>
</evidence>
<dbReference type="InterPro" id="IPR051094">
    <property type="entry name" value="Diverse_Catalytic_Enzymes"/>
</dbReference>
<evidence type="ECO:0000313" key="8">
    <source>
        <dbReference type="EMBL" id="MEQ2556215.1"/>
    </source>
</evidence>
<dbReference type="Gene3D" id="1.10.3210.10">
    <property type="entry name" value="Hypothetical protein af1432"/>
    <property type="match status" value="1"/>
</dbReference>
<dbReference type="GO" id="GO:0008803">
    <property type="term" value="F:bis(5'-nucleosyl)-tetraphosphatase (symmetrical) activity"/>
    <property type="evidence" value="ECO:0007669"/>
    <property type="project" value="UniProtKB-EC"/>
</dbReference>
<reference evidence="8" key="1">
    <citation type="submission" date="2024-03" db="EMBL/GenBank/DDBJ databases">
        <title>Human intestinal bacterial collection.</title>
        <authorList>
            <person name="Pauvert C."/>
            <person name="Hitch T.C.A."/>
            <person name="Clavel T."/>
        </authorList>
    </citation>
    <scope>NUCLEOTIDE SEQUENCE [LARGE SCALE GENOMIC DNA]</scope>
    <source>
        <strain evidence="8">CLA-AA-H89B</strain>
    </source>
</reference>
<evidence type="ECO:0000256" key="2">
    <source>
        <dbReference type="ARBA" id="ARBA00022723"/>
    </source>
</evidence>
<dbReference type="InterPro" id="IPR006675">
    <property type="entry name" value="HDIG_dom"/>
</dbReference>
<evidence type="ECO:0000259" key="7">
    <source>
        <dbReference type="PROSITE" id="PS51831"/>
    </source>
</evidence>
<dbReference type="Proteomes" id="UP001546774">
    <property type="component" value="Unassembled WGS sequence"/>
</dbReference>
<protein>
    <recommendedName>
        <fullName evidence="1">bis(5'-nucleosyl)-tetraphosphatase (symmetrical)</fullName>
        <ecNumber evidence="1">3.6.1.41</ecNumber>
    </recommendedName>
</protein>
<keyword evidence="5" id="KW-0408">Iron</keyword>
<evidence type="ECO:0000256" key="3">
    <source>
        <dbReference type="ARBA" id="ARBA00022741"/>
    </source>
</evidence>
<dbReference type="NCBIfam" id="TIGR00488">
    <property type="entry name" value="bis(5'-nucleosyl)-tetraphosphatase (symmetrical) YqeK"/>
    <property type="match status" value="1"/>
</dbReference>
<sequence>MDNSYIEDLRKQVKKALKEDKMRYRHTLGVADTSACLAMRYGVDMQKAYIAGLLHDCAKCVPDTVKLEECNRYGIEVTEFEKNSLYLLHAKLGAYYAKELYHIEDASICSAIYWHTTGHAGMTKLEEIVYIADYIEPYRNHAQNLDTIRQLAFTDLEKAIYQVTKDTLAYLKKKGGSIDPATIQTYEYYQKLVEKGEK</sequence>
<evidence type="ECO:0000256" key="6">
    <source>
        <dbReference type="ARBA" id="ARBA00049417"/>
    </source>
</evidence>
<gene>
    <name evidence="8" type="primary">yqeK</name>
    <name evidence="8" type="ORF">WMO37_14580</name>
</gene>
<comment type="caution">
    <text evidence="8">The sequence shown here is derived from an EMBL/GenBank/DDBJ whole genome shotgun (WGS) entry which is preliminary data.</text>
</comment>
<accession>A0ABV1H914</accession>
<keyword evidence="3" id="KW-0547">Nucleotide-binding</keyword>
<dbReference type="SUPFAM" id="SSF109604">
    <property type="entry name" value="HD-domain/PDEase-like"/>
    <property type="match status" value="1"/>
</dbReference>
<feature type="domain" description="HD" evidence="7">
    <location>
        <begin position="23"/>
        <end position="138"/>
    </location>
</feature>